<dbReference type="InterPro" id="IPR016166">
    <property type="entry name" value="FAD-bd_PCMH"/>
</dbReference>
<dbReference type="InterPro" id="IPR006058">
    <property type="entry name" value="2Fe2S_fd_BS"/>
</dbReference>
<evidence type="ECO:0000256" key="5">
    <source>
        <dbReference type="ARBA" id="ARBA00022630"/>
    </source>
</evidence>
<dbReference type="InterPro" id="IPR002888">
    <property type="entry name" value="2Fe-2S-bd"/>
</dbReference>
<dbReference type="SUPFAM" id="SSF54665">
    <property type="entry name" value="CO dehydrogenase molybdoprotein N-domain-like"/>
    <property type="match status" value="1"/>
</dbReference>
<dbReference type="Gene3D" id="3.30.365.10">
    <property type="entry name" value="Aldehyde oxidase/xanthine dehydrogenase, molybdopterin binding domain"/>
    <property type="match status" value="5"/>
</dbReference>
<dbReference type="SMART" id="SM01008">
    <property type="entry name" value="Ald_Xan_dh_C"/>
    <property type="match status" value="1"/>
</dbReference>
<comment type="cofactor">
    <cofactor evidence="2">
        <name>FAD</name>
        <dbReference type="ChEBI" id="CHEBI:57692"/>
    </cofactor>
</comment>
<proteinExistence type="inferred from homology"/>
<dbReference type="SUPFAM" id="SSF56003">
    <property type="entry name" value="Molybdenum cofactor-binding domain"/>
    <property type="match status" value="1"/>
</dbReference>
<dbReference type="InterPro" id="IPR036010">
    <property type="entry name" value="2Fe-2S_ferredoxin-like_sf"/>
</dbReference>
<dbReference type="InterPro" id="IPR046867">
    <property type="entry name" value="AldOxase/xan_DH_MoCoBD2"/>
</dbReference>
<dbReference type="InterPro" id="IPR036318">
    <property type="entry name" value="FAD-bd_PCMH-like_sf"/>
</dbReference>
<dbReference type="InterPro" id="IPR036856">
    <property type="entry name" value="Ald_Oxase/Xan_DH_a/b_sf"/>
</dbReference>
<dbReference type="InterPro" id="IPR036683">
    <property type="entry name" value="CO_DH_flav_C_dom_sf"/>
</dbReference>
<keyword evidence="7" id="KW-0479">Metal-binding</keyword>
<dbReference type="InterPro" id="IPR002346">
    <property type="entry name" value="Mopterin_DH_FAD-bd"/>
</dbReference>
<keyword evidence="16" id="KW-1185">Reference proteome</keyword>
<gene>
    <name evidence="15" type="ORF">KUTeg_014948</name>
</gene>
<evidence type="ECO:0000256" key="3">
    <source>
        <dbReference type="ARBA" id="ARBA00006849"/>
    </source>
</evidence>
<evidence type="ECO:0000256" key="8">
    <source>
        <dbReference type="ARBA" id="ARBA00022827"/>
    </source>
</evidence>
<dbReference type="Pfam" id="PF01799">
    <property type="entry name" value="Fer2_2"/>
    <property type="match status" value="1"/>
</dbReference>
<dbReference type="CDD" id="cd00207">
    <property type="entry name" value="fer2"/>
    <property type="match status" value="1"/>
</dbReference>
<dbReference type="Pfam" id="PF01315">
    <property type="entry name" value="Ald_Xan_dh_C"/>
    <property type="match status" value="1"/>
</dbReference>
<keyword evidence="11" id="KW-0411">Iron-sulfur</keyword>
<dbReference type="InterPro" id="IPR016208">
    <property type="entry name" value="Ald_Oxase/xanthine_DH-like"/>
</dbReference>
<reference evidence="15 16" key="1">
    <citation type="submission" date="2022-12" db="EMBL/GenBank/DDBJ databases">
        <title>Chromosome-level genome of Tegillarca granosa.</title>
        <authorList>
            <person name="Kim J."/>
        </authorList>
    </citation>
    <scope>NUCLEOTIDE SEQUENCE [LARGE SCALE GENOMIC DNA]</scope>
    <source>
        <strain evidence="15">Teg-2019</strain>
        <tissue evidence="15">Adductor muscle</tissue>
    </source>
</reference>
<dbReference type="PANTHER" id="PTHR45444">
    <property type="entry name" value="XANTHINE DEHYDROGENASE"/>
    <property type="match status" value="1"/>
</dbReference>
<dbReference type="SUPFAM" id="SSF54292">
    <property type="entry name" value="2Fe-2S ferredoxin-like"/>
    <property type="match status" value="1"/>
</dbReference>
<dbReference type="InterPro" id="IPR016169">
    <property type="entry name" value="FAD-bd_PCMH_sub2"/>
</dbReference>
<keyword evidence="10" id="KW-0408">Iron</keyword>
<dbReference type="Pfam" id="PF03450">
    <property type="entry name" value="CO_deh_flav_C"/>
    <property type="match status" value="1"/>
</dbReference>
<name>A0ABQ9ENS6_TEGGR</name>
<dbReference type="SMART" id="SM01092">
    <property type="entry name" value="CO_deh_flav_C"/>
    <property type="match status" value="1"/>
</dbReference>
<organism evidence="15 16">
    <name type="scientific">Tegillarca granosa</name>
    <name type="common">Malaysian cockle</name>
    <name type="synonym">Anadara granosa</name>
    <dbReference type="NCBI Taxonomy" id="220873"/>
    <lineage>
        <taxon>Eukaryota</taxon>
        <taxon>Metazoa</taxon>
        <taxon>Spiralia</taxon>
        <taxon>Lophotrochozoa</taxon>
        <taxon>Mollusca</taxon>
        <taxon>Bivalvia</taxon>
        <taxon>Autobranchia</taxon>
        <taxon>Pteriomorphia</taxon>
        <taxon>Arcoida</taxon>
        <taxon>Arcoidea</taxon>
        <taxon>Arcidae</taxon>
        <taxon>Tegillarca</taxon>
    </lineage>
</organism>
<dbReference type="Gene3D" id="3.30.465.10">
    <property type="match status" value="1"/>
</dbReference>
<comment type="cofactor">
    <cofactor evidence="12">
        <name>[2Fe-2S] cluster</name>
        <dbReference type="ChEBI" id="CHEBI:190135"/>
    </cofactor>
</comment>
<evidence type="ECO:0000256" key="1">
    <source>
        <dbReference type="ARBA" id="ARBA00001924"/>
    </source>
</evidence>
<evidence type="ECO:0000259" key="14">
    <source>
        <dbReference type="PROSITE" id="PS51387"/>
    </source>
</evidence>
<evidence type="ECO:0000256" key="9">
    <source>
        <dbReference type="ARBA" id="ARBA00023002"/>
    </source>
</evidence>
<dbReference type="InterPro" id="IPR005107">
    <property type="entry name" value="CO_DH_flav_C"/>
</dbReference>
<dbReference type="InterPro" id="IPR037165">
    <property type="entry name" value="AldOxase/xan_DH_Mopterin-bd_sf"/>
</dbReference>
<dbReference type="SUPFAM" id="SSF56176">
    <property type="entry name" value="FAD-binding/transporter-associated domain-like"/>
    <property type="match status" value="1"/>
</dbReference>
<protein>
    <recommendedName>
        <fullName evidence="17">Xanthine dehydrogenase</fullName>
    </recommendedName>
</protein>
<dbReference type="InterPro" id="IPR000674">
    <property type="entry name" value="Ald_Oxase/Xan_DH_a/b"/>
</dbReference>
<keyword evidence="8" id="KW-0274">FAD</keyword>
<dbReference type="PROSITE" id="PS00197">
    <property type="entry name" value="2FE2S_FER_1"/>
    <property type="match status" value="1"/>
</dbReference>
<dbReference type="EMBL" id="JARBDR010000793">
    <property type="protein sequence ID" value="KAJ8306864.1"/>
    <property type="molecule type" value="Genomic_DNA"/>
</dbReference>
<sequence>MDFVVELVFFVNGKKFVVPSPNPETTLLQFLRRNLLLTGTKNVCDQGGCGGCTVMMSKFDWTGKKIIHWTVNACLTPICCLHGYAVTTVEGVGSTRSGLHPIQKSLVESHGMQCGFCTPGIVMTLYCLVRNNPKPTQEEVERALEGNLCRCTGYRPIIDAFKPFLQDCPLGRECCKNKTADNNEQSEPKSGHDKCKEIVNSQDPIFPPELQLNNTYHTKDAKFQCDDWTWFRPGSLLQLKDLMQKYPDALLISGATSVVYDLKANTIKSRIIICCTNVKELTEIKETKNGLVIGAAVTLRQLEQKLINIINNKENEKINVYRVILKCIRWLAADQVRNVATIGGHIVSADPLSDLNPVFTTIGATVQLHSGNKTRDVKIDKSFFTGLHETILRKDEVLVSVLVPALEEDSKDYHIEFYKQSWRRGYDYAIVNACLAVKLNSESLIKEMKISFGGLCKKTMAVPLVTGDLENRKFDDHVLASVNKVILTEFSANNTEPKAEDKYRLALALSMFFKFFNKIKETQLTRTKNVPYDLTELSWEPCKGIQVFESVDEGQPDHDSVGRPIPHVAAESMVSGEAEYVDDIPSYQNELFLGLVLSSNAHAELVRIETTEAMNVPGVIDYVDHNDIPGMKIWGAIAKDQDFFAVNKEAVEADSFFDPEIKPINKGNLEQGFTEAFKVIEGELATGHQEHFYLEPISAIAIPKKEQKEITIITPTQSPGFTQVGFSDDGKIIAVDVEFYVNGGYSLDFTVEVCENAMHCFDCCYTIPNIRINGHICRTNTPSNTGMRGFGHPQSVFMMENIIMEIAITLGIPQDKVASRALGLPIDKIYISETATNTIPNMMPTTASIGSDVNGEAILDACRKIKKRLEPYKQQNPNGKWEDWLLRTDIVMDVGKSLNPAIDIGQIEGGFMQGYGMLTTEKLDMSPNGQIKNSSSVTYKIPGVRNVPREFRVTLLKDCPNEKAIYSSKGIGEPPLLLSMSAVLAIKEAILAARKDYGLTGNVRLDSPVTSDKIRLACEDNITALIKL</sequence>
<evidence type="ECO:0000256" key="12">
    <source>
        <dbReference type="ARBA" id="ARBA00034078"/>
    </source>
</evidence>
<dbReference type="InterPro" id="IPR012675">
    <property type="entry name" value="Beta-grasp_dom_sf"/>
</dbReference>
<comment type="similarity">
    <text evidence="3">Belongs to the xanthine dehydrogenase family.</text>
</comment>
<feature type="domain" description="2Fe-2S ferredoxin-type" evidence="13">
    <location>
        <begin position="5"/>
        <end position="92"/>
    </location>
</feature>
<dbReference type="Gene3D" id="3.30.390.50">
    <property type="entry name" value="CO dehydrogenase flavoprotein, C-terminal domain"/>
    <property type="match status" value="1"/>
</dbReference>
<dbReference type="Pfam" id="PF20256">
    <property type="entry name" value="MoCoBD_2"/>
    <property type="match status" value="1"/>
</dbReference>
<evidence type="ECO:0008006" key="17">
    <source>
        <dbReference type="Google" id="ProtNLM"/>
    </source>
</evidence>
<evidence type="ECO:0000256" key="6">
    <source>
        <dbReference type="ARBA" id="ARBA00022714"/>
    </source>
</evidence>
<evidence type="ECO:0000313" key="15">
    <source>
        <dbReference type="EMBL" id="KAJ8306864.1"/>
    </source>
</evidence>
<comment type="caution">
    <text evidence="15">The sequence shown here is derived from an EMBL/GenBank/DDBJ whole genome shotgun (WGS) entry which is preliminary data.</text>
</comment>
<dbReference type="Pfam" id="PF02738">
    <property type="entry name" value="MoCoBD_1"/>
    <property type="match status" value="1"/>
</dbReference>
<dbReference type="SUPFAM" id="SSF55447">
    <property type="entry name" value="CO dehydrogenase flavoprotein C-terminal domain-like"/>
    <property type="match status" value="1"/>
</dbReference>
<feature type="domain" description="FAD-binding PCMH-type" evidence="14">
    <location>
        <begin position="223"/>
        <end position="408"/>
    </location>
</feature>
<dbReference type="Gene3D" id="3.90.1170.50">
    <property type="entry name" value="Aldehyde oxidase/xanthine dehydrogenase, a/b hammerhead"/>
    <property type="match status" value="1"/>
</dbReference>
<dbReference type="Pfam" id="PF00941">
    <property type="entry name" value="FAD_binding_5"/>
    <property type="match status" value="1"/>
</dbReference>
<dbReference type="Gene3D" id="3.30.43.10">
    <property type="entry name" value="Uridine Diphospho-n-acetylenolpyruvylglucosamine Reductase, domain 2"/>
    <property type="match status" value="1"/>
</dbReference>
<evidence type="ECO:0000259" key="13">
    <source>
        <dbReference type="PROSITE" id="PS51085"/>
    </source>
</evidence>
<dbReference type="Proteomes" id="UP001217089">
    <property type="component" value="Unassembled WGS sequence"/>
</dbReference>
<dbReference type="SUPFAM" id="SSF47741">
    <property type="entry name" value="CO dehydrogenase ISP C-domain like"/>
    <property type="match status" value="1"/>
</dbReference>
<dbReference type="InterPro" id="IPR036884">
    <property type="entry name" value="2Fe-2S-bd_dom_sf"/>
</dbReference>
<evidence type="ECO:0000256" key="2">
    <source>
        <dbReference type="ARBA" id="ARBA00001974"/>
    </source>
</evidence>
<accession>A0ABQ9ENS6</accession>
<evidence type="ECO:0000256" key="11">
    <source>
        <dbReference type="ARBA" id="ARBA00023014"/>
    </source>
</evidence>
<evidence type="ECO:0000256" key="4">
    <source>
        <dbReference type="ARBA" id="ARBA00022505"/>
    </source>
</evidence>
<keyword evidence="6" id="KW-0001">2Fe-2S</keyword>
<evidence type="ECO:0000256" key="7">
    <source>
        <dbReference type="ARBA" id="ARBA00022723"/>
    </source>
</evidence>
<dbReference type="PIRSF" id="PIRSF000127">
    <property type="entry name" value="Xanthine_DH"/>
    <property type="match status" value="1"/>
</dbReference>
<dbReference type="InterPro" id="IPR001041">
    <property type="entry name" value="2Fe-2S_ferredoxin-type"/>
</dbReference>
<dbReference type="PROSITE" id="PS51387">
    <property type="entry name" value="FAD_PCMH"/>
    <property type="match status" value="1"/>
</dbReference>
<dbReference type="Gene3D" id="1.10.150.120">
    <property type="entry name" value="[2Fe-2S]-binding domain"/>
    <property type="match status" value="1"/>
</dbReference>
<comment type="cofactor">
    <cofactor evidence="1">
        <name>Mo-molybdopterin</name>
        <dbReference type="ChEBI" id="CHEBI:71302"/>
    </cofactor>
</comment>
<dbReference type="Gene3D" id="3.10.20.30">
    <property type="match status" value="1"/>
</dbReference>
<keyword evidence="4" id="KW-0500">Molybdenum</keyword>
<dbReference type="InterPro" id="IPR016167">
    <property type="entry name" value="FAD-bd_PCMH_sub1"/>
</dbReference>
<dbReference type="Pfam" id="PF00111">
    <property type="entry name" value="Fer2"/>
    <property type="match status" value="1"/>
</dbReference>
<dbReference type="PROSITE" id="PS51085">
    <property type="entry name" value="2FE2S_FER_2"/>
    <property type="match status" value="1"/>
</dbReference>
<keyword evidence="5" id="KW-0285">Flavoprotein</keyword>
<evidence type="ECO:0000256" key="10">
    <source>
        <dbReference type="ARBA" id="ARBA00023004"/>
    </source>
</evidence>
<dbReference type="InterPro" id="IPR008274">
    <property type="entry name" value="AldOxase/xan_DH_MoCoBD1"/>
</dbReference>
<evidence type="ECO:0000313" key="16">
    <source>
        <dbReference type="Proteomes" id="UP001217089"/>
    </source>
</evidence>
<dbReference type="PANTHER" id="PTHR45444:SF3">
    <property type="entry name" value="XANTHINE DEHYDROGENASE"/>
    <property type="match status" value="1"/>
</dbReference>
<keyword evidence="9" id="KW-0560">Oxidoreductase</keyword>